<proteinExistence type="predicted"/>
<feature type="non-terminal residue" evidence="2">
    <location>
        <position position="61"/>
    </location>
</feature>
<accession>A0ABD0R278</accession>
<dbReference type="Proteomes" id="UP001529510">
    <property type="component" value="Unassembled WGS sequence"/>
</dbReference>
<feature type="region of interest" description="Disordered" evidence="1">
    <location>
        <begin position="1"/>
        <end position="61"/>
    </location>
</feature>
<dbReference type="AlphaFoldDB" id="A0ABD0R278"/>
<sequence>MLSKPGDRQHQSHPEETEEELREQQDATQTETLPISLPIKQEPPDLTEEQRQEEQELLFKQ</sequence>
<feature type="compositionally biased region" description="Basic and acidic residues" evidence="1">
    <location>
        <begin position="48"/>
        <end position="61"/>
    </location>
</feature>
<evidence type="ECO:0000313" key="2">
    <source>
        <dbReference type="EMBL" id="KAL0191900.1"/>
    </source>
</evidence>
<gene>
    <name evidence="2" type="ORF">M9458_014598</name>
</gene>
<name>A0ABD0R278_CIRMR</name>
<protein>
    <submittedName>
        <fullName evidence="2">Uncharacterized protein</fullName>
    </submittedName>
</protein>
<comment type="caution">
    <text evidence="2">The sequence shown here is derived from an EMBL/GenBank/DDBJ whole genome shotgun (WGS) entry which is preliminary data.</text>
</comment>
<organism evidence="2 3">
    <name type="scientific">Cirrhinus mrigala</name>
    <name type="common">Mrigala</name>
    <dbReference type="NCBI Taxonomy" id="683832"/>
    <lineage>
        <taxon>Eukaryota</taxon>
        <taxon>Metazoa</taxon>
        <taxon>Chordata</taxon>
        <taxon>Craniata</taxon>
        <taxon>Vertebrata</taxon>
        <taxon>Euteleostomi</taxon>
        <taxon>Actinopterygii</taxon>
        <taxon>Neopterygii</taxon>
        <taxon>Teleostei</taxon>
        <taxon>Ostariophysi</taxon>
        <taxon>Cypriniformes</taxon>
        <taxon>Cyprinidae</taxon>
        <taxon>Labeoninae</taxon>
        <taxon>Labeonini</taxon>
        <taxon>Cirrhinus</taxon>
    </lineage>
</organism>
<feature type="compositionally biased region" description="Basic and acidic residues" evidence="1">
    <location>
        <begin position="1"/>
        <end position="15"/>
    </location>
</feature>
<keyword evidence="3" id="KW-1185">Reference proteome</keyword>
<dbReference type="EMBL" id="JAMKFB020000006">
    <property type="protein sequence ID" value="KAL0191900.1"/>
    <property type="molecule type" value="Genomic_DNA"/>
</dbReference>
<evidence type="ECO:0000313" key="3">
    <source>
        <dbReference type="Proteomes" id="UP001529510"/>
    </source>
</evidence>
<reference evidence="2 3" key="1">
    <citation type="submission" date="2024-05" db="EMBL/GenBank/DDBJ databases">
        <title>Genome sequencing and assembly of Indian major carp, Cirrhinus mrigala (Hamilton, 1822).</title>
        <authorList>
            <person name="Mohindra V."/>
            <person name="Chowdhury L.M."/>
            <person name="Lal K."/>
            <person name="Jena J.K."/>
        </authorList>
    </citation>
    <scope>NUCLEOTIDE SEQUENCE [LARGE SCALE GENOMIC DNA]</scope>
    <source>
        <strain evidence="2">CM1030</strain>
        <tissue evidence="2">Blood</tissue>
    </source>
</reference>
<evidence type="ECO:0000256" key="1">
    <source>
        <dbReference type="SAM" id="MobiDB-lite"/>
    </source>
</evidence>